<comment type="caution">
    <text evidence="6">The sequence shown here is derived from an EMBL/GenBank/DDBJ whole genome shotgun (WGS) entry which is preliminary data.</text>
</comment>
<dbReference type="SMART" id="SM00342">
    <property type="entry name" value="HTH_ARAC"/>
    <property type="match status" value="1"/>
</dbReference>
<sequence length="290" mass="30665">MPRTAATGATPDRAETSGLIVGRARARASYAVRRPAGARSWLLLVPERGAGWASFAGREVALARGSAAVLPPHVAHGYGTDPAAGSWTFWWVHFRLRPDWRLLLAPAADEEGQVTHGLGDDVLADVVTGFVRLHAAARWPGHGPVPATGAGEALALAAADAGWRLAAPHVEALLVLLSQAPPAARADPRIARIINVVAADPAAPYTVARLANLVALSPSRLSHLFRAETGVSLMAHVRDVRLQHASRLLLGTGLSVGQVARASGFASQFHFSRAFSDRYGTAPTAHRERY</sequence>
<keyword evidence="1" id="KW-0805">Transcription regulation</keyword>
<accession>A0ABN2JH32</accession>
<reference evidence="6 7" key="1">
    <citation type="journal article" date="2019" name="Int. J. Syst. Evol. Microbiol.">
        <title>The Global Catalogue of Microorganisms (GCM) 10K type strain sequencing project: providing services to taxonomists for standard genome sequencing and annotation.</title>
        <authorList>
            <consortium name="The Broad Institute Genomics Platform"/>
            <consortium name="The Broad Institute Genome Sequencing Center for Infectious Disease"/>
            <person name="Wu L."/>
            <person name="Ma J."/>
        </authorList>
    </citation>
    <scope>NUCLEOTIDE SEQUENCE [LARGE SCALE GENOMIC DNA]</scope>
    <source>
        <strain evidence="6 7">JCM 15589</strain>
    </source>
</reference>
<evidence type="ECO:0000259" key="5">
    <source>
        <dbReference type="PROSITE" id="PS01124"/>
    </source>
</evidence>
<organism evidence="6 7">
    <name type="scientific">Isoptericola hypogeus</name>
    <dbReference type="NCBI Taxonomy" id="300179"/>
    <lineage>
        <taxon>Bacteria</taxon>
        <taxon>Bacillati</taxon>
        <taxon>Actinomycetota</taxon>
        <taxon>Actinomycetes</taxon>
        <taxon>Micrococcales</taxon>
        <taxon>Promicromonosporaceae</taxon>
        <taxon>Isoptericola</taxon>
    </lineage>
</organism>
<dbReference type="InterPro" id="IPR018060">
    <property type="entry name" value="HTH_AraC"/>
</dbReference>
<dbReference type="Proteomes" id="UP001501138">
    <property type="component" value="Unassembled WGS sequence"/>
</dbReference>
<dbReference type="Pfam" id="PF12833">
    <property type="entry name" value="HTH_18"/>
    <property type="match status" value="1"/>
</dbReference>
<evidence type="ECO:0000313" key="7">
    <source>
        <dbReference type="Proteomes" id="UP001501138"/>
    </source>
</evidence>
<dbReference type="InterPro" id="IPR003313">
    <property type="entry name" value="AraC-bd"/>
</dbReference>
<dbReference type="PROSITE" id="PS01124">
    <property type="entry name" value="HTH_ARAC_FAMILY_2"/>
    <property type="match status" value="1"/>
</dbReference>
<dbReference type="EMBL" id="BAAAPM010000004">
    <property type="protein sequence ID" value="GAA1726629.1"/>
    <property type="molecule type" value="Genomic_DNA"/>
</dbReference>
<feature type="domain" description="HTH araC/xylS-type" evidence="5">
    <location>
        <begin position="191"/>
        <end position="289"/>
    </location>
</feature>
<keyword evidence="4" id="KW-0804">Transcription</keyword>
<evidence type="ECO:0000256" key="3">
    <source>
        <dbReference type="ARBA" id="ARBA00023159"/>
    </source>
</evidence>
<dbReference type="InterPro" id="IPR050204">
    <property type="entry name" value="AraC_XylS_family_regulators"/>
</dbReference>
<evidence type="ECO:0000256" key="4">
    <source>
        <dbReference type="ARBA" id="ARBA00023163"/>
    </source>
</evidence>
<gene>
    <name evidence="6" type="ORF">GCM10009809_22960</name>
</gene>
<evidence type="ECO:0000256" key="2">
    <source>
        <dbReference type="ARBA" id="ARBA00023125"/>
    </source>
</evidence>
<dbReference type="SUPFAM" id="SSF51215">
    <property type="entry name" value="Regulatory protein AraC"/>
    <property type="match status" value="1"/>
</dbReference>
<evidence type="ECO:0000256" key="1">
    <source>
        <dbReference type="ARBA" id="ARBA00023015"/>
    </source>
</evidence>
<dbReference type="Gene3D" id="1.10.10.60">
    <property type="entry name" value="Homeodomain-like"/>
    <property type="match status" value="2"/>
</dbReference>
<protein>
    <submittedName>
        <fullName evidence="6">Helix-turn-helix domain-containing protein</fullName>
    </submittedName>
</protein>
<dbReference type="SUPFAM" id="SSF46689">
    <property type="entry name" value="Homeodomain-like"/>
    <property type="match status" value="2"/>
</dbReference>
<dbReference type="Gene3D" id="2.60.120.280">
    <property type="entry name" value="Regulatory protein AraC"/>
    <property type="match status" value="1"/>
</dbReference>
<keyword evidence="7" id="KW-1185">Reference proteome</keyword>
<dbReference type="Pfam" id="PF02311">
    <property type="entry name" value="AraC_binding"/>
    <property type="match status" value="1"/>
</dbReference>
<dbReference type="InterPro" id="IPR018062">
    <property type="entry name" value="HTH_AraC-typ_CS"/>
</dbReference>
<proteinExistence type="predicted"/>
<name>A0ABN2JH32_9MICO</name>
<keyword evidence="2" id="KW-0238">DNA-binding</keyword>
<dbReference type="InterPro" id="IPR037923">
    <property type="entry name" value="HTH-like"/>
</dbReference>
<evidence type="ECO:0000313" key="6">
    <source>
        <dbReference type="EMBL" id="GAA1726629.1"/>
    </source>
</evidence>
<dbReference type="PROSITE" id="PS00041">
    <property type="entry name" value="HTH_ARAC_FAMILY_1"/>
    <property type="match status" value="1"/>
</dbReference>
<dbReference type="PANTHER" id="PTHR46796">
    <property type="entry name" value="HTH-TYPE TRANSCRIPTIONAL ACTIVATOR RHAS-RELATED"/>
    <property type="match status" value="1"/>
</dbReference>
<keyword evidence="3" id="KW-0010">Activator</keyword>
<dbReference type="InterPro" id="IPR009057">
    <property type="entry name" value="Homeodomain-like_sf"/>
</dbReference>